<comment type="caution">
    <text evidence="3">The sequence shown here is derived from an EMBL/GenBank/DDBJ whole genome shotgun (WGS) entry which is preliminary data.</text>
</comment>
<protein>
    <recommendedName>
        <fullName evidence="5">S-adenosyl-methyltransferase</fullName>
    </recommendedName>
</protein>
<evidence type="ECO:0000313" key="3">
    <source>
        <dbReference type="EMBL" id="PJR04295.1"/>
    </source>
</evidence>
<keyword evidence="2" id="KW-0472">Membrane</keyword>
<proteinExistence type="predicted"/>
<keyword evidence="4" id="KW-1185">Reference proteome</keyword>
<evidence type="ECO:0000313" key="4">
    <source>
        <dbReference type="Proteomes" id="UP000231960"/>
    </source>
</evidence>
<sequence length="118" mass="14399">MKKSKMSFYDVIKAKYLVDEQSSRNWFFIIYVVFWVLMLIANNHVFEQKIINLKNLTEEVKEYRTEYVERRSELMLMKLESSIEKKMEPEGIFIPDAPPVKIKVKKEETKPWYKKLWQ</sequence>
<dbReference type="AlphaFoldDB" id="A0A2M9R6B9"/>
<gene>
    <name evidence="3" type="ORF">CDL10_06935</name>
</gene>
<keyword evidence="2" id="KW-1133">Transmembrane helix</keyword>
<dbReference type="OrthoDB" id="1132266at2"/>
<accession>A0A2M9R6B9</accession>
<keyword evidence="1" id="KW-0175">Coiled coil</keyword>
<evidence type="ECO:0000256" key="1">
    <source>
        <dbReference type="SAM" id="Coils"/>
    </source>
</evidence>
<reference evidence="3 4" key="1">
    <citation type="submission" date="2017-06" db="EMBL/GenBank/DDBJ databases">
        <title>Description of Avrilella dinanensis gen. nov. sp. nov.</title>
        <authorList>
            <person name="Leyer C."/>
            <person name="Sassi M."/>
            <person name="Minet J."/>
            <person name="Kayal S."/>
            <person name="Cattoir V."/>
        </authorList>
    </citation>
    <scope>NUCLEOTIDE SEQUENCE [LARGE SCALE GENOMIC DNA]</scope>
    <source>
        <strain evidence="3 4">UR159</strain>
    </source>
</reference>
<evidence type="ECO:0000256" key="2">
    <source>
        <dbReference type="SAM" id="Phobius"/>
    </source>
</evidence>
<name>A0A2M9R6B9_9FLAO</name>
<dbReference type="InterPro" id="IPR045755">
    <property type="entry name" value="FtsL-like"/>
</dbReference>
<dbReference type="Proteomes" id="UP000231960">
    <property type="component" value="Unassembled WGS sequence"/>
</dbReference>
<feature type="transmembrane region" description="Helical" evidence="2">
    <location>
        <begin position="26"/>
        <end position="46"/>
    </location>
</feature>
<organism evidence="3 4">
    <name type="scientific">Avrilella dinanensis</name>
    <dbReference type="NCBI Taxonomy" id="2008672"/>
    <lineage>
        <taxon>Bacteria</taxon>
        <taxon>Pseudomonadati</taxon>
        <taxon>Bacteroidota</taxon>
        <taxon>Flavobacteriia</taxon>
        <taxon>Flavobacteriales</taxon>
        <taxon>Flavobacteriaceae</taxon>
        <taxon>Avrilella</taxon>
    </lineage>
</organism>
<feature type="coiled-coil region" evidence="1">
    <location>
        <begin position="46"/>
        <end position="73"/>
    </location>
</feature>
<dbReference type="EMBL" id="NIPO01000001">
    <property type="protein sequence ID" value="PJR04295.1"/>
    <property type="molecule type" value="Genomic_DNA"/>
</dbReference>
<keyword evidence="2" id="KW-0812">Transmembrane</keyword>
<dbReference type="Pfam" id="PF19579">
    <property type="entry name" value="FtsL_2"/>
    <property type="match status" value="1"/>
</dbReference>
<evidence type="ECO:0008006" key="5">
    <source>
        <dbReference type="Google" id="ProtNLM"/>
    </source>
</evidence>